<gene>
    <name evidence="2" type="ORF">GFSPODELE1_LOCUS2397</name>
</gene>
<evidence type="ECO:0000313" key="3">
    <source>
        <dbReference type="Proteomes" id="UP001497453"/>
    </source>
</evidence>
<dbReference type="EMBL" id="OZ037954">
    <property type="protein sequence ID" value="CAL1698908.1"/>
    <property type="molecule type" value="Genomic_DNA"/>
</dbReference>
<accession>A0ABP1CW35</accession>
<organism evidence="2 3">
    <name type="scientific">Somion occarium</name>
    <dbReference type="NCBI Taxonomy" id="3059160"/>
    <lineage>
        <taxon>Eukaryota</taxon>
        <taxon>Fungi</taxon>
        <taxon>Dikarya</taxon>
        <taxon>Basidiomycota</taxon>
        <taxon>Agaricomycotina</taxon>
        <taxon>Agaricomycetes</taxon>
        <taxon>Polyporales</taxon>
        <taxon>Cerrenaceae</taxon>
        <taxon>Somion</taxon>
    </lineage>
</organism>
<reference evidence="3" key="1">
    <citation type="submission" date="2024-04" db="EMBL/GenBank/DDBJ databases">
        <authorList>
            <person name="Shaw F."/>
            <person name="Minotto A."/>
        </authorList>
    </citation>
    <scope>NUCLEOTIDE SEQUENCE [LARGE SCALE GENOMIC DNA]</scope>
</reference>
<protein>
    <recommendedName>
        <fullName evidence="1">DUF6699 domain-containing protein</fullName>
    </recommendedName>
</protein>
<dbReference type="InterPro" id="IPR046522">
    <property type="entry name" value="DUF6699"/>
</dbReference>
<sequence>MWDSGAPGYHNNCHFLDSHWDSPATEEALTEIAIICEKLPWTIAVSGQKKGQSGRHPVTVRDVLLQLQENLQQVVNIHEHEALQEIRSGYYDSVYRRIDVLIGENMFCGLEQTGMGRFSQSAYGIVPVYALITCCP</sequence>
<feature type="domain" description="DUF6699" evidence="1">
    <location>
        <begin position="13"/>
        <end position="114"/>
    </location>
</feature>
<keyword evidence="3" id="KW-1185">Reference proteome</keyword>
<dbReference type="Proteomes" id="UP001497453">
    <property type="component" value="Chromosome 11"/>
</dbReference>
<name>A0ABP1CW35_9APHY</name>
<proteinExistence type="predicted"/>
<evidence type="ECO:0000313" key="2">
    <source>
        <dbReference type="EMBL" id="CAL1698908.1"/>
    </source>
</evidence>
<dbReference type="Pfam" id="PF20415">
    <property type="entry name" value="DUF6699"/>
    <property type="match status" value="1"/>
</dbReference>
<evidence type="ECO:0000259" key="1">
    <source>
        <dbReference type="Pfam" id="PF20415"/>
    </source>
</evidence>